<keyword evidence="2" id="KW-0597">Phosphoprotein</keyword>
<feature type="compositionally biased region" description="Basic and acidic residues" evidence="7">
    <location>
        <begin position="252"/>
        <end position="263"/>
    </location>
</feature>
<dbReference type="GO" id="GO:0005634">
    <property type="term" value="C:nucleus"/>
    <property type="evidence" value="ECO:0007669"/>
    <property type="project" value="UniProtKB-SubCell"/>
</dbReference>
<reference evidence="8" key="1">
    <citation type="submission" date="2025-08" db="UniProtKB">
        <authorList>
            <consortium name="RefSeq"/>
        </authorList>
    </citation>
    <scope>IDENTIFICATION</scope>
    <source>
        <tissue evidence="8">Muscle</tissue>
    </source>
</reference>
<evidence type="ECO:0000256" key="4">
    <source>
        <dbReference type="ARBA" id="ARBA00023015"/>
    </source>
</evidence>
<feature type="compositionally biased region" description="Basic and acidic residues" evidence="7">
    <location>
        <begin position="176"/>
        <end position="187"/>
    </location>
</feature>
<evidence type="ECO:0000256" key="6">
    <source>
        <dbReference type="ARBA" id="ARBA00023242"/>
    </source>
</evidence>
<dbReference type="Proteomes" id="UP001155660">
    <property type="component" value="Chromosome B14"/>
</dbReference>
<sequence length="775" mass="85573">MADCASLLDEELSSFVFNYLTENSGSPYGEEEVSSDRLDADFPDFDLSQLDASDFDSVNCLSELHWCNEHSDHSPASIQYSGGDPELFEEENAALLAALTDSLDGIVEDGVGGLSVFPSLGDDPEEGEEEEDDLPLDSEPLPGSLSPETEDPSLKDKSSTQERKPRPARPSGRLYTELHRHLTTAHETEEEEEDEEDSDSEEEEEESSSSEGESMMCVEPAKPQFSSEKELHSVVELIKYMHTYCLPIRKQASWDRKERKAKPESPQVPRSLPVNPQKPAPQTKPRAPFTRRREIKAHSLLKELLEAVSSFDVSKPYRMHSPPYIHCRGAMARLDTDLSSSPKAEPKDMEKAAKRPKSPEPEEGSFSVRRSRRLASFPSRFAKRVRVNCGRSESSVGQSSEEENAVKRPPAEPPSDSSQKSSSNKTSEARNPCCSDEKRSCLCLPLASKSNGDAQYANKPFEQTLSVELCGTAGLTPPTTPPHKPVEDELFKPDGKAELTTKSSCLTRAHIRKLPEQTELYAQLRRMGQTGDTDSKSGTHRAYGDHDYCLLGQGENCKTTTMTCRVEVHEEEEMAVKDGELEGQEERLLNNCQQSTEADSPGALSSPGPEQTSQPSPVRSPTPELDAQSPVSCSPPSPGCKLPFSDESSESCHGAAEKENDVKKCQVIYIHNLPSNVTQSMLRKRIEAFGGPEDCKVVIKNEERCGVITLRPAQNGQTSRHRWDSLGLNGGSGGRRFGKKRYIDLDEAGPGPVKSKYDALDFDALLKEAQRSLHR</sequence>
<evidence type="ECO:0000256" key="7">
    <source>
        <dbReference type="SAM" id="MobiDB-lite"/>
    </source>
</evidence>
<feature type="compositionally biased region" description="Basic and acidic residues" evidence="7">
    <location>
        <begin position="344"/>
        <end position="360"/>
    </location>
</feature>
<dbReference type="PANTHER" id="PTHR15528">
    <property type="entry name" value="PEROXISOME PROLIFERATOR ACTIVATED RECEPTOR GAMMA COACTIVATOR 1 PGC-1 -RELATED"/>
    <property type="match status" value="1"/>
</dbReference>
<feature type="region of interest" description="Disordered" evidence="7">
    <location>
        <begin position="251"/>
        <end position="292"/>
    </location>
</feature>
<feature type="compositionally biased region" description="Acidic residues" evidence="7">
    <location>
        <begin position="188"/>
        <end position="208"/>
    </location>
</feature>
<dbReference type="AlphaFoldDB" id="A0A9Q9X3H3"/>
<dbReference type="GeneID" id="109101387"/>
<evidence type="ECO:0000313" key="8">
    <source>
        <dbReference type="RefSeq" id="XP_042594553.1"/>
    </source>
</evidence>
<gene>
    <name evidence="8" type="primary">LOC109101387</name>
</gene>
<evidence type="ECO:0000256" key="2">
    <source>
        <dbReference type="ARBA" id="ARBA00022553"/>
    </source>
</evidence>
<keyword evidence="3" id="KW-0694">RNA-binding</keyword>
<feature type="compositionally biased region" description="Polar residues" evidence="7">
    <location>
        <begin position="608"/>
        <end position="619"/>
    </location>
</feature>
<protein>
    <submittedName>
        <fullName evidence="8">Peroxisome proliferator-activated receptor gamma coactivator 1-beta-like isoform X2</fullName>
    </submittedName>
</protein>
<dbReference type="PANTHER" id="PTHR15528:SF12">
    <property type="entry name" value="PEROXISOME PROLIFERATOR-ACTIVATED RECEPTOR GAMMA COACTIVATOR 1-BETA"/>
    <property type="match status" value="1"/>
</dbReference>
<feature type="region of interest" description="Disordered" evidence="7">
    <location>
        <begin position="593"/>
        <end position="655"/>
    </location>
</feature>
<feature type="compositionally biased region" description="Low complexity" evidence="7">
    <location>
        <begin position="415"/>
        <end position="426"/>
    </location>
</feature>
<dbReference type="InterPro" id="IPR034605">
    <property type="entry name" value="PGC-1"/>
</dbReference>
<comment type="subcellular location">
    <subcellularLocation>
        <location evidence="1">Nucleus</location>
    </subcellularLocation>
</comment>
<keyword evidence="6" id="KW-0539">Nucleus</keyword>
<organism evidence="8">
    <name type="scientific">Cyprinus carpio</name>
    <name type="common">Common carp</name>
    <dbReference type="NCBI Taxonomy" id="7962"/>
    <lineage>
        <taxon>Eukaryota</taxon>
        <taxon>Metazoa</taxon>
        <taxon>Chordata</taxon>
        <taxon>Craniata</taxon>
        <taxon>Vertebrata</taxon>
        <taxon>Euteleostomi</taxon>
        <taxon>Actinopterygii</taxon>
        <taxon>Neopterygii</taxon>
        <taxon>Teleostei</taxon>
        <taxon>Ostariophysi</taxon>
        <taxon>Cypriniformes</taxon>
        <taxon>Cyprinidae</taxon>
        <taxon>Cyprininae</taxon>
        <taxon>Cyprinus</taxon>
    </lineage>
</organism>
<keyword evidence="5" id="KW-0804">Transcription</keyword>
<feature type="compositionally biased region" description="Acidic residues" evidence="7">
    <location>
        <begin position="122"/>
        <end position="136"/>
    </location>
</feature>
<feature type="region of interest" description="Disordered" evidence="7">
    <location>
        <begin position="386"/>
        <end position="436"/>
    </location>
</feature>
<keyword evidence="4" id="KW-0805">Transcription regulation</keyword>
<dbReference type="GO" id="GO:0003712">
    <property type="term" value="F:transcription coregulator activity"/>
    <property type="evidence" value="ECO:0007669"/>
    <property type="project" value="InterPro"/>
</dbReference>
<feature type="region of interest" description="Disordered" evidence="7">
    <location>
        <begin position="337"/>
        <end position="373"/>
    </location>
</feature>
<proteinExistence type="predicted"/>
<feature type="compositionally biased region" description="Basic and acidic residues" evidence="7">
    <location>
        <begin position="152"/>
        <end position="165"/>
    </location>
</feature>
<feature type="region of interest" description="Disordered" evidence="7">
    <location>
        <begin position="114"/>
        <end position="228"/>
    </location>
</feature>
<evidence type="ECO:0000256" key="5">
    <source>
        <dbReference type="ARBA" id="ARBA00023163"/>
    </source>
</evidence>
<feature type="compositionally biased region" description="Low complexity" evidence="7">
    <location>
        <begin position="137"/>
        <end position="147"/>
    </location>
</feature>
<accession>A0A9Q9X3H3</accession>
<dbReference type="GO" id="GO:0003723">
    <property type="term" value="F:RNA binding"/>
    <property type="evidence" value="ECO:0007669"/>
    <property type="project" value="UniProtKB-KW"/>
</dbReference>
<evidence type="ECO:0000256" key="1">
    <source>
        <dbReference type="ARBA" id="ARBA00004123"/>
    </source>
</evidence>
<name>A0A9Q9X3H3_CYPCA</name>
<evidence type="ECO:0000256" key="3">
    <source>
        <dbReference type="ARBA" id="ARBA00022884"/>
    </source>
</evidence>
<dbReference type="GO" id="GO:0045944">
    <property type="term" value="P:positive regulation of transcription by RNA polymerase II"/>
    <property type="evidence" value="ECO:0007669"/>
    <property type="project" value="TreeGrafter"/>
</dbReference>
<dbReference type="RefSeq" id="XP_042594553.1">
    <property type="nucleotide sequence ID" value="XM_042738619.1"/>
</dbReference>